<evidence type="ECO:0000313" key="1">
    <source>
        <dbReference type="EMBL" id="ORW20111.1"/>
    </source>
</evidence>
<protein>
    <submittedName>
        <fullName evidence="1">Uncharacterized protein</fullName>
    </submittedName>
</protein>
<name>A0A1X1ZA83_9MYCO</name>
<evidence type="ECO:0000313" key="2">
    <source>
        <dbReference type="Proteomes" id="UP000193781"/>
    </source>
</evidence>
<organism evidence="1 2">
    <name type="scientific">Mycobacterium nebraskense</name>
    <dbReference type="NCBI Taxonomy" id="244292"/>
    <lineage>
        <taxon>Bacteria</taxon>
        <taxon>Bacillati</taxon>
        <taxon>Actinomycetota</taxon>
        <taxon>Actinomycetes</taxon>
        <taxon>Mycobacteriales</taxon>
        <taxon>Mycobacteriaceae</taxon>
        <taxon>Mycobacterium</taxon>
    </lineage>
</organism>
<dbReference type="AlphaFoldDB" id="A0A1X1ZA83"/>
<accession>A0A1X1ZA83</accession>
<sequence>MKERPMNGFMRGQQLAELLGRSARTAFDELEHLDPDTLLSENIDVLVHGLLARHMPEPVSVDWTAVAGTPVQETTIERTTMEFGERRNYRIPGSRMTISWPLTGSAEILRRQASQFTLSPDRGIVRDDSIQLEIEATELSTEFVERQMAEVREDVDRRITWANHDVALNRTAVERELKQAAEARRARIIENRRISSALNIPITPTGVQRPPVPALRRQVPLQLRRVSAEFTPEPVLDKAIYQDILDVVENWARSLERTCTPPIRALGEETLRDLLLGTLNGYWQGAAGGELFNGEGKTDILIRENGRNVFIAECKVWGGAKKATAALDQLLSYLVWRDTKAALIVFIKRSTPSEIIDRLQAAVREHPRHLLTAEDSDPSRRAEYVFTAEDAGRRIELAVIPVVVPEPVDTQPTEDSSVHDG</sequence>
<keyword evidence="2" id="KW-1185">Reference proteome</keyword>
<gene>
    <name evidence="1" type="ORF">AWC17_08415</name>
</gene>
<dbReference type="EMBL" id="LQPH01000134">
    <property type="protein sequence ID" value="ORW20111.1"/>
    <property type="molecule type" value="Genomic_DNA"/>
</dbReference>
<comment type="caution">
    <text evidence="1">The sequence shown here is derived from an EMBL/GenBank/DDBJ whole genome shotgun (WGS) entry which is preliminary data.</text>
</comment>
<reference evidence="1 2" key="1">
    <citation type="submission" date="2016-01" db="EMBL/GenBank/DDBJ databases">
        <title>The new phylogeny of the genus Mycobacterium.</title>
        <authorList>
            <person name="Tarcisio F."/>
            <person name="Conor M."/>
            <person name="Antonella G."/>
            <person name="Elisabetta G."/>
            <person name="Giulia F.S."/>
            <person name="Sara T."/>
            <person name="Anna F."/>
            <person name="Clotilde B."/>
            <person name="Roberto B."/>
            <person name="Veronica D.S."/>
            <person name="Fabio R."/>
            <person name="Monica P."/>
            <person name="Olivier J."/>
            <person name="Enrico T."/>
            <person name="Nicola S."/>
        </authorList>
    </citation>
    <scope>NUCLEOTIDE SEQUENCE [LARGE SCALE GENOMIC DNA]</scope>
    <source>
        <strain evidence="1 2">DSM 44803</strain>
    </source>
</reference>
<proteinExistence type="predicted"/>
<dbReference type="Proteomes" id="UP000193781">
    <property type="component" value="Unassembled WGS sequence"/>
</dbReference>